<dbReference type="GO" id="GO:0008137">
    <property type="term" value="F:NADH dehydrogenase (ubiquinone) activity"/>
    <property type="evidence" value="ECO:0007669"/>
    <property type="project" value="UniProtKB-EC"/>
</dbReference>
<reference evidence="11" key="1">
    <citation type="submission" date="2022-05" db="EMBL/GenBank/DDBJ databases">
        <title>A multi-omics perspective on studying reproductive biology in Daphnia sinensis.</title>
        <authorList>
            <person name="Jia J."/>
        </authorList>
    </citation>
    <scope>NUCLEOTIDE SEQUENCE</scope>
    <source>
        <strain evidence="11">WSL</strain>
    </source>
</reference>
<dbReference type="Proteomes" id="UP000820818">
    <property type="component" value="Unassembled WGS sequence"/>
</dbReference>
<evidence type="ECO:0000256" key="4">
    <source>
        <dbReference type="ARBA" id="ARBA00022692"/>
    </source>
</evidence>
<dbReference type="GO" id="GO:0016020">
    <property type="term" value="C:membrane"/>
    <property type="evidence" value="ECO:0007669"/>
    <property type="project" value="UniProtKB-SubCell"/>
</dbReference>
<comment type="caution">
    <text evidence="11">The sequence shown here is derived from an EMBL/GenBank/DDBJ whole genome shotgun (WGS) entry which is preliminary data.</text>
</comment>
<comment type="catalytic activity">
    <reaction evidence="8">
        <text>a ubiquinone + NADH + 5 H(+)(in) = a ubiquinol + NAD(+) + 4 H(+)(out)</text>
        <dbReference type="Rhea" id="RHEA:29091"/>
        <dbReference type="Rhea" id="RHEA-COMP:9565"/>
        <dbReference type="Rhea" id="RHEA-COMP:9566"/>
        <dbReference type="ChEBI" id="CHEBI:15378"/>
        <dbReference type="ChEBI" id="CHEBI:16389"/>
        <dbReference type="ChEBI" id="CHEBI:17976"/>
        <dbReference type="ChEBI" id="CHEBI:57540"/>
        <dbReference type="ChEBI" id="CHEBI:57945"/>
        <dbReference type="EC" id="7.1.1.2"/>
    </reaction>
</comment>
<feature type="transmembrane region" description="Helical" evidence="9">
    <location>
        <begin position="139"/>
        <end position="158"/>
    </location>
</feature>
<comment type="function">
    <text evidence="1">Core subunit of the mitochondrial membrane respiratory chain NADH dehydrogenase (Complex I) that is believed to belong to the minimal assembly required for catalysis. Complex I functions in the transfer of electrons from NADH to the respiratory chain. The immediate electron acceptor for the enzyme is believed to be ubiquinone.</text>
</comment>
<dbReference type="PANTHER" id="PTHR42829:SF2">
    <property type="entry name" value="NADH-UBIQUINONE OXIDOREDUCTASE CHAIN 5"/>
    <property type="match status" value="1"/>
</dbReference>
<dbReference type="GO" id="GO:0015990">
    <property type="term" value="P:electron transport coupled proton transport"/>
    <property type="evidence" value="ECO:0007669"/>
    <property type="project" value="TreeGrafter"/>
</dbReference>
<keyword evidence="6 9" id="KW-0472">Membrane</keyword>
<dbReference type="Pfam" id="PF00361">
    <property type="entry name" value="Proton_antipo_M"/>
    <property type="match status" value="1"/>
</dbReference>
<evidence type="ECO:0000256" key="1">
    <source>
        <dbReference type="ARBA" id="ARBA00003257"/>
    </source>
</evidence>
<keyword evidence="5 9" id="KW-1133">Transmembrane helix</keyword>
<evidence type="ECO:0000259" key="10">
    <source>
        <dbReference type="Pfam" id="PF00361"/>
    </source>
</evidence>
<evidence type="ECO:0000256" key="9">
    <source>
        <dbReference type="SAM" id="Phobius"/>
    </source>
</evidence>
<dbReference type="EMBL" id="WJBH02000199">
    <property type="protein sequence ID" value="KAI9549970.1"/>
    <property type="molecule type" value="Genomic_DNA"/>
</dbReference>
<dbReference type="AlphaFoldDB" id="A0AAD5KTE2"/>
<keyword evidence="12" id="KW-1185">Reference proteome</keyword>
<feature type="transmembrane region" description="Helical" evidence="9">
    <location>
        <begin position="47"/>
        <end position="65"/>
    </location>
</feature>
<comment type="subcellular location">
    <subcellularLocation>
        <location evidence="2">Membrane</location>
        <topology evidence="2">Multi-pass membrane protein</topology>
    </subcellularLocation>
</comment>
<feature type="transmembrane region" description="Helical" evidence="9">
    <location>
        <begin position="86"/>
        <end position="104"/>
    </location>
</feature>
<dbReference type="GO" id="GO:0042773">
    <property type="term" value="P:ATP synthesis coupled electron transport"/>
    <property type="evidence" value="ECO:0007669"/>
    <property type="project" value="InterPro"/>
</dbReference>
<evidence type="ECO:0000256" key="8">
    <source>
        <dbReference type="ARBA" id="ARBA00049551"/>
    </source>
</evidence>
<organism evidence="11 12">
    <name type="scientific">Daphnia sinensis</name>
    <dbReference type="NCBI Taxonomy" id="1820382"/>
    <lineage>
        <taxon>Eukaryota</taxon>
        <taxon>Metazoa</taxon>
        <taxon>Ecdysozoa</taxon>
        <taxon>Arthropoda</taxon>
        <taxon>Crustacea</taxon>
        <taxon>Branchiopoda</taxon>
        <taxon>Diplostraca</taxon>
        <taxon>Cladocera</taxon>
        <taxon>Anomopoda</taxon>
        <taxon>Daphniidae</taxon>
        <taxon>Daphnia</taxon>
        <taxon>Daphnia similis group</taxon>
    </lineage>
</organism>
<evidence type="ECO:0000256" key="7">
    <source>
        <dbReference type="ARBA" id="ARBA00031027"/>
    </source>
</evidence>
<feature type="domain" description="NADH:quinone oxidoreductase/Mrp antiporter transmembrane" evidence="10">
    <location>
        <begin position="1"/>
        <end position="251"/>
    </location>
</feature>
<accession>A0AAD5KTE2</accession>
<dbReference type="GO" id="GO:0003954">
    <property type="term" value="F:NADH dehydrogenase activity"/>
    <property type="evidence" value="ECO:0007669"/>
    <property type="project" value="TreeGrafter"/>
</dbReference>
<feature type="transmembrane region" description="Helical" evidence="9">
    <location>
        <begin position="110"/>
        <end position="132"/>
    </location>
</feature>
<name>A0AAD5KTE2_9CRUS</name>
<dbReference type="InterPro" id="IPR003945">
    <property type="entry name" value="NU5C-like"/>
</dbReference>
<evidence type="ECO:0000256" key="3">
    <source>
        <dbReference type="ARBA" id="ARBA00012944"/>
    </source>
</evidence>
<proteinExistence type="predicted"/>
<protein>
    <recommendedName>
        <fullName evidence="3">NADH:ubiquinone reductase (H(+)-translocating)</fullName>
        <ecNumber evidence="3">7.1.1.2</ecNumber>
    </recommendedName>
    <alternativeName>
        <fullName evidence="7">NADH dehydrogenase subunit 5</fullName>
    </alternativeName>
</protein>
<sequence length="286" mass="31455">MNRIGDIGFLIGIMIVFTQLFAEDGLIKASIVQGDLWIYGSQQMPEIWLSLAGIGFFVGAMAKSAQFPLHTWLPDAMEGPTAVSSLIHAATMVAAGVFLIARVYPLFDPFVLNVMVFIGAFTAFMAATIALTQNDIKRILAYSTISQLGFMVMAMGIGAYSESIFHLTSHAFFKCLLFLAAGSVIHQMHHYRDKLSLDFDYQDIRMMGGLRKSMPLTFIGMCVASAALVGLPFTSGYLSKDAILISSFEWAEGRGGLSIILPYLMVLTSWMTAFYIARSFLLNPNY</sequence>
<evidence type="ECO:0000313" key="11">
    <source>
        <dbReference type="EMBL" id="KAI9549970.1"/>
    </source>
</evidence>
<feature type="transmembrane region" description="Helical" evidence="9">
    <location>
        <begin position="255"/>
        <end position="277"/>
    </location>
</feature>
<feature type="transmembrane region" description="Helical" evidence="9">
    <location>
        <begin position="7"/>
        <end position="27"/>
    </location>
</feature>
<evidence type="ECO:0000256" key="2">
    <source>
        <dbReference type="ARBA" id="ARBA00004141"/>
    </source>
</evidence>
<dbReference type="PANTHER" id="PTHR42829">
    <property type="entry name" value="NADH-UBIQUINONE OXIDOREDUCTASE CHAIN 5"/>
    <property type="match status" value="1"/>
</dbReference>
<evidence type="ECO:0000256" key="6">
    <source>
        <dbReference type="ARBA" id="ARBA00023136"/>
    </source>
</evidence>
<keyword evidence="4 9" id="KW-0812">Transmembrane</keyword>
<feature type="transmembrane region" description="Helical" evidence="9">
    <location>
        <begin position="164"/>
        <end position="185"/>
    </location>
</feature>
<dbReference type="PRINTS" id="PR01434">
    <property type="entry name" value="NADHDHGNASE5"/>
</dbReference>
<dbReference type="InterPro" id="IPR001750">
    <property type="entry name" value="ND/Mrp_TM"/>
</dbReference>
<dbReference type="EC" id="7.1.1.2" evidence="3"/>
<evidence type="ECO:0000256" key="5">
    <source>
        <dbReference type="ARBA" id="ARBA00022989"/>
    </source>
</evidence>
<gene>
    <name evidence="11" type="ORF">GHT06_003687</name>
</gene>
<evidence type="ECO:0000313" key="12">
    <source>
        <dbReference type="Proteomes" id="UP000820818"/>
    </source>
</evidence>
<feature type="transmembrane region" description="Helical" evidence="9">
    <location>
        <begin position="215"/>
        <end position="235"/>
    </location>
</feature>